<dbReference type="EMBL" id="WHSC02000007">
    <property type="protein sequence ID" value="MDO6123017.1"/>
    <property type="molecule type" value="Genomic_DNA"/>
</dbReference>
<evidence type="ECO:0000256" key="1">
    <source>
        <dbReference type="SAM" id="MobiDB-lite"/>
    </source>
</evidence>
<keyword evidence="3" id="KW-1185">Reference proteome</keyword>
<proteinExistence type="predicted"/>
<dbReference type="Proteomes" id="UP001177080">
    <property type="component" value="Unassembled WGS sequence"/>
</dbReference>
<feature type="region of interest" description="Disordered" evidence="1">
    <location>
        <begin position="1"/>
        <end position="27"/>
    </location>
</feature>
<reference evidence="2" key="1">
    <citation type="submission" date="2022-04" db="EMBL/GenBank/DDBJ databases">
        <title>Shinella lacus sp. nov., a novel member of the genus Shinella from water.</title>
        <authorList>
            <person name="Deng Y."/>
        </authorList>
    </citation>
    <scope>NUCLEOTIDE SEQUENCE</scope>
    <source>
        <strain evidence="2">JCM 31239</strain>
    </source>
</reference>
<accession>A0ABT8XH76</accession>
<dbReference type="RefSeq" id="WP_244760673.1">
    <property type="nucleotide sequence ID" value="NZ_JALJCJ010000002.1"/>
</dbReference>
<sequence length="79" mass="8951">MLNEEMEMSDSEEKNGEAGDEQGHGGECSKVTKKISHFGSLSFYVFILFYYCSHVNSFPQPLWTDAAARNKVASTPWRK</sequence>
<gene>
    <name evidence="2" type="ORF">GB928_017635</name>
</gene>
<name>A0ABT8XH76_9HYPH</name>
<feature type="compositionally biased region" description="Acidic residues" evidence="1">
    <location>
        <begin position="1"/>
        <end position="10"/>
    </location>
</feature>
<evidence type="ECO:0000313" key="2">
    <source>
        <dbReference type="EMBL" id="MDO6123017.1"/>
    </source>
</evidence>
<comment type="caution">
    <text evidence="2">The sequence shown here is derived from an EMBL/GenBank/DDBJ whole genome shotgun (WGS) entry which is preliminary data.</text>
</comment>
<evidence type="ECO:0000313" key="3">
    <source>
        <dbReference type="Proteomes" id="UP001177080"/>
    </source>
</evidence>
<feature type="compositionally biased region" description="Basic and acidic residues" evidence="1">
    <location>
        <begin position="11"/>
        <end position="24"/>
    </location>
</feature>
<protein>
    <submittedName>
        <fullName evidence="2">Uncharacterized protein</fullName>
    </submittedName>
</protein>
<organism evidence="2 3">
    <name type="scientific">Shinella curvata</name>
    <dbReference type="NCBI Taxonomy" id="1817964"/>
    <lineage>
        <taxon>Bacteria</taxon>
        <taxon>Pseudomonadati</taxon>
        <taxon>Pseudomonadota</taxon>
        <taxon>Alphaproteobacteria</taxon>
        <taxon>Hyphomicrobiales</taxon>
        <taxon>Rhizobiaceae</taxon>
        <taxon>Shinella</taxon>
    </lineage>
</organism>